<sequence>MRLVSVHERPVTAAIRISPSHWAFRKGPDPGSIISLDQPVPSRWEILKKLNEHDYQVNEEENDEYGFRSFASATYLCCDPRARTGEALMRIYIQVPHRKTEMDDADTRRRQATTYNPPELIAYRDLTEKGSSDTPKLLGYKTDKQDRSGLVPGGFIIWLVWEIVPGLRLGDGNSADPYWALKSNEREQVRLAFLKALPKLHENGWFPRVCGASSLVWHEKTQTLYFIGPFEKAGKPERPIIFGANWIAHFDLAKPDPSMDERDSDWDKDTSRWQW</sequence>
<dbReference type="Proteomes" id="UP001147752">
    <property type="component" value="Unassembled WGS sequence"/>
</dbReference>
<reference evidence="2" key="2">
    <citation type="journal article" date="2023" name="IMA Fungus">
        <title>Comparative genomic study of the Penicillium genus elucidates a diverse pangenome and 15 lateral gene transfer events.</title>
        <authorList>
            <person name="Petersen C."/>
            <person name="Sorensen T."/>
            <person name="Nielsen M.R."/>
            <person name="Sondergaard T.E."/>
            <person name="Sorensen J.L."/>
            <person name="Fitzpatrick D.A."/>
            <person name="Frisvad J.C."/>
            <person name="Nielsen K.L."/>
        </authorList>
    </citation>
    <scope>NUCLEOTIDE SEQUENCE</scope>
    <source>
        <strain evidence="2">IBT 3081</strain>
    </source>
</reference>
<organism evidence="2 3">
    <name type="scientific">Penicillium concentricum</name>
    <dbReference type="NCBI Taxonomy" id="293559"/>
    <lineage>
        <taxon>Eukaryota</taxon>
        <taxon>Fungi</taxon>
        <taxon>Dikarya</taxon>
        <taxon>Ascomycota</taxon>
        <taxon>Pezizomycotina</taxon>
        <taxon>Eurotiomycetes</taxon>
        <taxon>Eurotiomycetidae</taxon>
        <taxon>Eurotiales</taxon>
        <taxon>Aspergillaceae</taxon>
        <taxon>Penicillium</taxon>
    </lineage>
</organism>
<dbReference type="EMBL" id="JAPZBT010000001">
    <property type="protein sequence ID" value="KAJ5382302.1"/>
    <property type="molecule type" value="Genomic_DNA"/>
</dbReference>
<reference evidence="2" key="1">
    <citation type="submission" date="2022-12" db="EMBL/GenBank/DDBJ databases">
        <authorList>
            <person name="Petersen C."/>
        </authorList>
    </citation>
    <scope>NUCLEOTIDE SEQUENCE</scope>
    <source>
        <strain evidence="2">IBT 3081</strain>
    </source>
</reference>
<dbReference type="GeneID" id="81457126"/>
<dbReference type="RefSeq" id="XP_056582078.1">
    <property type="nucleotide sequence ID" value="XM_056717943.1"/>
</dbReference>
<protein>
    <submittedName>
        <fullName evidence="2">Uncharacterized protein</fullName>
    </submittedName>
</protein>
<keyword evidence="3" id="KW-1185">Reference proteome</keyword>
<evidence type="ECO:0000313" key="2">
    <source>
        <dbReference type="EMBL" id="KAJ5382302.1"/>
    </source>
</evidence>
<dbReference type="OrthoDB" id="4207132at2759"/>
<comment type="caution">
    <text evidence="2">The sequence shown here is derived from an EMBL/GenBank/DDBJ whole genome shotgun (WGS) entry which is preliminary data.</text>
</comment>
<evidence type="ECO:0000256" key="1">
    <source>
        <dbReference type="SAM" id="MobiDB-lite"/>
    </source>
</evidence>
<name>A0A9W9VHN8_9EURO</name>
<proteinExistence type="predicted"/>
<evidence type="ECO:0000313" key="3">
    <source>
        <dbReference type="Proteomes" id="UP001147752"/>
    </source>
</evidence>
<feature type="region of interest" description="Disordered" evidence="1">
    <location>
        <begin position="256"/>
        <end position="275"/>
    </location>
</feature>
<dbReference type="AlphaFoldDB" id="A0A9W9VHN8"/>
<gene>
    <name evidence="2" type="ORF">N7517_000213</name>
</gene>
<accession>A0A9W9VHN8</accession>